<evidence type="ECO:0000313" key="3">
    <source>
        <dbReference type="Proteomes" id="UP000683511"/>
    </source>
</evidence>
<dbReference type="Proteomes" id="UP000683511">
    <property type="component" value="Chromosome"/>
</dbReference>
<dbReference type="EMBL" id="CP021056">
    <property type="protein sequence ID" value="QXE21589.1"/>
    <property type="molecule type" value="Genomic_DNA"/>
</dbReference>
<organism evidence="2 3">
    <name type="scientific">Richelia sinica FACHB-800</name>
    <dbReference type="NCBI Taxonomy" id="1357546"/>
    <lineage>
        <taxon>Bacteria</taxon>
        <taxon>Bacillati</taxon>
        <taxon>Cyanobacteriota</taxon>
        <taxon>Cyanophyceae</taxon>
        <taxon>Nostocales</taxon>
        <taxon>Nostocaceae</taxon>
        <taxon>Richelia</taxon>
    </lineage>
</organism>
<dbReference type="KEGG" id="rsin:B6N60_00266"/>
<evidence type="ECO:0008006" key="4">
    <source>
        <dbReference type="Google" id="ProtNLM"/>
    </source>
</evidence>
<evidence type="ECO:0000256" key="1">
    <source>
        <dbReference type="SAM" id="Phobius"/>
    </source>
</evidence>
<protein>
    <recommendedName>
        <fullName evidence="4">Transmembrane protein</fullName>
    </recommendedName>
</protein>
<dbReference type="AlphaFoldDB" id="A0A975T3U4"/>
<keyword evidence="1" id="KW-1133">Transmembrane helix</keyword>
<reference evidence="2" key="1">
    <citation type="submission" date="2017-04" db="EMBL/GenBank/DDBJ databases">
        <title>Genome deletions in a multicellular cyanobacterial endosymbiont for morphological adaptation in marine diatoms.</title>
        <authorList>
            <person name="Wang Y."/>
            <person name="Gao H."/>
            <person name="Li R."/>
            <person name="Xu X."/>
        </authorList>
    </citation>
    <scope>NUCLEOTIDE SEQUENCE</scope>
    <source>
        <strain evidence="2">FACHB 800</strain>
    </source>
</reference>
<gene>
    <name evidence="2" type="ORF">B6N60_00266</name>
</gene>
<dbReference type="RefSeq" id="WP_190605964.1">
    <property type="nucleotide sequence ID" value="NZ_CP021056.1"/>
</dbReference>
<keyword evidence="3" id="KW-1185">Reference proteome</keyword>
<accession>A0A975T3U4</accession>
<keyword evidence="1" id="KW-0472">Membrane</keyword>
<feature type="transmembrane region" description="Helical" evidence="1">
    <location>
        <begin position="153"/>
        <end position="172"/>
    </location>
</feature>
<keyword evidence="1" id="KW-0812">Transmembrane</keyword>
<name>A0A975T3U4_9NOST</name>
<sequence>MINQSYRQFSSGLQAFVYRLNGQWYKPAMQVFMAIIIAHWAEHLFQAFQVYILHWPRKQALGALGLLYPWLVHSEWLHYGHALFMLVGLAVLRPSMVGKARVWWNISFGLQFWHHIEHALLLGQALTHKNLFNSPVPTSVLQSWGVPRIELHLFYNTIVFVPMVIALFYHRFPPTDQRQISA</sequence>
<evidence type="ECO:0000313" key="2">
    <source>
        <dbReference type="EMBL" id="QXE21589.1"/>
    </source>
</evidence>
<feature type="transmembrane region" description="Helical" evidence="1">
    <location>
        <begin position="31"/>
        <end position="56"/>
    </location>
</feature>
<feature type="transmembrane region" description="Helical" evidence="1">
    <location>
        <begin position="76"/>
        <end position="92"/>
    </location>
</feature>
<proteinExistence type="predicted"/>